<protein>
    <submittedName>
        <fullName evidence="1">Uncharacterized protein</fullName>
    </submittedName>
</protein>
<name>A0ABR4AQW6_9LECA</name>
<organism evidence="1 2">
    <name type="scientific">Lepraria finkii</name>
    <dbReference type="NCBI Taxonomy" id="1340010"/>
    <lineage>
        <taxon>Eukaryota</taxon>
        <taxon>Fungi</taxon>
        <taxon>Dikarya</taxon>
        <taxon>Ascomycota</taxon>
        <taxon>Pezizomycotina</taxon>
        <taxon>Lecanoromycetes</taxon>
        <taxon>OSLEUM clade</taxon>
        <taxon>Lecanoromycetidae</taxon>
        <taxon>Lecanorales</taxon>
        <taxon>Lecanorineae</taxon>
        <taxon>Stereocaulaceae</taxon>
        <taxon>Lepraria</taxon>
    </lineage>
</organism>
<keyword evidence="2" id="KW-1185">Reference proteome</keyword>
<evidence type="ECO:0000313" key="2">
    <source>
        <dbReference type="Proteomes" id="UP001590951"/>
    </source>
</evidence>
<reference evidence="1 2" key="1">
    <citation type="submission" date="2024-09" db="EMBL/GenBank/DDBJ databases">
        <title>Rethinking Asexuality: The Enigmatic Case of Functional Sexual Genes in Lepraria (Stereocaulaceae).</title>
        <authorList>
            <person name="Doellman M."/>
            <person name="Sun Y."/>
            <person name="Barcenas-Pena A."/>
            <person name="Lumbsch H.T."/>
            <person name="Grewe F."/>
        </authorList>
    </citation>
    <scope>NUCLEOTIDE SEQUENCE [LARGE SCALE GENOMIC DNA]</scope>
    <source>
        <strain evidence="1 2">Grewe 0041</strain>
    </source>
</reference>
<evidence type="ECO:0000313" key="1">
    <source>
        <dbReference type="EMBL" id="KAL2047904.1"/>
    </source>
</evidence>
<dbReference type="EMBL" id="JBHFEH010000089">
    <property type="protein sequence ID" value="KAL2047904.1"/>
    <property type="molecule type" value="Genomic_DNA"/>
</dbReference>
<dbReference type="Proteomes" id="UP001590951">
    <property type="component" value="Unassembled WGS sequence"/>
</dbReference>
<sequence>MATAVLAILVGRRDGFGWIRSWLHNTRRGRASVDASWWAKGATLIRLTGLNASDELIVLKPDESVFWYGAGIGALKYPSDFHDFIRDGTVRVRRNDINHLEKDTIVFEDGERLETDATICMTGWEWRGSIDFLSPETHAKLGVPSAKYTPSQQEKWDALDHRVDREILHRFPRLATRLTKDFSREDFLVARPSVGTRKRFDINTEADSAEDKTSKQKYSPWRLWRDMVPPGQASKSAIWFS</sequence>
<gene>
    <name evidence="1" type="ORF">ABVK25_011235</name>
</gene>
<proteinExistence type="predicted"/>
<accession>A0ABR4AQW6</accession>
<comment type="caution">
    <text evidence="1">The sequence shown here is derived from an EMBL/GenBank/DDBJ whole genome shotgun (WGS) entry which is preliminary data.</text>
</comment>